<name>A0A835TD86_CHLIN</name>
<comment type="caution">
    <text evidence="2">The sequence shown here is derived from an EMBL/GenBank/DDBJ whole genome shotgun (WGS) entry which is preliminary data.</text>
</comment>
<dbReference type="OrthoDB" id="549094at2759"/>
<proteinExistence type="predicted"/>
<feature type="region of interest" description="Disordered" evidence="1">
    <location>
        <begin position="428"/>
        <end position="449"/>
    </location>
</feature>
<gene>
    <name evidence="2" type="ORF">HXX76_006208</name>
</gene>
<feature type="compositionally biased region" description="Low complexity" evidence="1">
    <location>
        <begin position="320"/>
        <end position="336"/>
    </location>
</feature>
<evidence type="ECO:0000313" key="2">
    <source>
        <dbReference type="EMBL" id="KAG2436680.1"/>
    </source>
</evidence>
<dbReference type="AlphaFoldDB" id="A0A835TD86"/>
<dbReference type="EMBL" id="JAEHOC010000012">
    <property type="protein sequence ID" value="KAG2436680.1"/>
    <property type="molecule type" value="Genomic_DNA"/>
</dbReference>
<feature type="region of interest" description="Disordered" evidence="1">
    <location>
        <begin position="290"/>
        <end position="336"/>
    </location>
</feature>
<dbReference type="Proteomes" id="UP000650467">
    <property type="component" value="Unassembled WGS sequence"/>
</dbReference>
<feature type="compositionally biased region" description="Gly residues" evidence="1">
    <location>
        <begin position="434"/>
        <end position="449"/>
    </location>
</feature>
<protein>
    <submittedName>
        <fullName evidence="2">Uncharacterized protein</fullName>
    </submittedName>
</protein>
<organism evidence="2 3">
    <name type="scientific">Chlamydomonas incerta</name>
    <dbReference type="NCBI Taxonomy" id="51695"/>
    <lineage>
        <taxon>Eukaryota</taxon>
        <taxon>Viridiplantae</taxon>
        <taxon>Chlorophyta</taxon>
        <taxon>core chlorophytes</taxon>
        <taxon>Chlorophyceae</taxon>
        <taxon>CS clade</taxon>
        <taxon>Chlamydomonadales</taxon>
        <taxon>Chlamydomonadaceae</taxon>
        <taxon>Chlamydomonas</taxon>
    </lineage>
</organism>
<feature type="compositionally biased region" description="Gly residues" evidence="1">
    <location>
        <begin position="305"/>
        <end position="319"/>
    </location>
</feature>
<feature type="compositionally biased region" description="Basic and acidic residues" evidence="1">
    <location>
        <begin position="291"/>
        <end position="304"/>
    </location>
</feature>
<accession>A0A835TD86</accession>
<evidence type="ECO:0000256" key="1">
    <source>
        <dbReference type="SAM" id="MobiDB-lite"/>
    </source>
</evidence>
<reference evidence="2" key="1">
    <citation type="journal article" date="2020" name="bioRxiv">
        <title>Comparative genomics of Chlamydomonas.</title>
        <authorList>
            <person name="Craig R.J."/>
            <person name="Hasan A.R."/>
            <person name="Ness R.W."/>
            <person name="Keightley P.D."/>
        </authorList>
    </citation>
    <scope>NUCLEOTIDE SEQUENCE</scope>
    <source>
        <strain evidence="2">SAG 7.73</strain>
    </source>
</reference>
<evidence type="ECO:0000313" key="3">
    <source>
        <dbReference type="Proteomes" id="UP000650467"/>
    </source>
</evidence>
<keyword evidence="3" id="KW-1185">Reference proteome</keyword>
<feature type="region of interest" description="Disordered" evidence="1">
    <location>
        <begin position="189"/>
        <end position="215"/>
    </location>
</feature>
<sequence>MKLGSGSFQAGSCRNKSFHRLSRPCRLRCSARLEPSIQSVLQECAYVHEAVSSVGPVPQAVSACWSDAWALRVEEASAQPLALQLDDSELCEVVLVGVNHRDPANLAFILEVAQATQPDALALEARGSFLDTYRQLTAALPPQLLERVAWMPLTAGLQAAMDHISLDDRLEWHAALSDANDRMAAAAAAAGQQRADPTSAAREPWPPQQQVGPPAAAAAAAYRSSALSPSALREALLLGGGPHDLALSDKVAAVVVANELDVPLHGLELDDPAAYAALLSGPLVGRSSRSRSMEEVAARSHDGGIAHGSGSAGAAGQGRGQQQQQQQQQQVQQLGQGAAASEDLAAAQEALVWRHVEEYRPELAVAFREWMDAAAAQLRAADGGDGEVLAQLVVSALSGLMPQCLPPAPHRRLTAATDRLFMPGAAAAAAAPGPAGGGSAAGAQRGGRGEGAAAARGNALAAAGAQQYAQLTELREAHFLQRLRAIAASGGPGGRRCTRVLAVVGRSHADRLLLASCWQQ</sequence>